<protein>
    <submittedName>
        <fullName evidence="1">Uncharacterized protein</fullName>
    </submittedName>
</protein>
<dbReference type="PATRIC" id="fig|931276.5.peg.3421"/>
<dbReference type="eggNOG" id="ENOG5032VAR">
    <property type="taxonomic scope" value="Bacteria"/>
</dbReference>
<dbReference type="KEGG" id="csr:Cspa_c33960"/>
<dbReference type="AlphaFoldDB" id="M1N0U0"/>
<keyword evidence="2" id="KW-1185">Reference proteome</keyword>
<organism evidence="1 2">
    <name type="scientific">Clostridium saccharoperbutylacetonicum N1-4(HMT)</name>
    <dbReference type="NCBI Taxonomy" id="931276"/>
    <lineage>
        <taxon>Bacteria</taxon>
        <taxon>Bacillati</taxon>
        <taxon>Bacillota</taxon>
        <taxon>Clostridia</taxon>
        <taxon>Eubacteriales</taxon>
        <taxon>Clostridiaceae</taxon>
        <taxon>Clostridium</taxon>
    </lineage>
</organism>
<evidence type="ECO:0000313" key="2">
    <source>
        <dbReference type="Proteomes" id="UP000011728"/>
    </source>
</evidence>
<accession>M1N0U0</accession>
<reference evidence="1 2" key="1">
    <citation type="submission" date="2013-02" db="EMBL/GenBank/DDBJ databases">
        <title>Genome sequence of Clostridium saccharoperbutylacetonicum N1-4(HMT).</title>
        <authorList>
            <person name="Poehlein A."/>
            <person name="Daniel R."/>
        </authorList>
    </citation>
    <scope>NUCLEOTIDE SEQUENCE [LARGE SCALE GENOMIC DNA]</scope>
    <source>
        <strain evidence="2">N1-4(HMT)</strain>
    </source>
</reference>
<dbReference type="RefSeq" id="WP_015393475.1">
    <property type="nucleotide sequence ID" value="NC_020291.1"/>
</dbReference>
<dbReference type="HOGENOM" id="CLU_186696_0_0_9"/>
<dbReference type="STRING" id="36745.CLSAP_31580"/>
<dbReference type="EMBL" id="CP004121">
    <property type="protein sequence ID" value="AGF57157.1"/>
    <property type="molecule type" value="Genomic_DNA"/>
</dbReference>
<dbReference type="OrthoDB" id="9803145at2"/>
<dbReference type="Proteomes" id="UP000011728">
    <property type="component" value="Chromosome"/>
</dbReference>
<sequence>MEYDQYVELGLNGEAPLKLILCGNVENKNDCNVGVVAVVYATTDKKLAEEKMKALINNKENSDKYYMVYSVPLNTDLTTLDHYPSIEITKEDLL</sequence>
<evidence type="ECO:0000313" key="1">
    <source>
        <dbReference type="EMBL" id="AGF57157.1"/>
    </source>
</evidence>
<name>M1N0U0_9CLOT</name>
<proteinExistence type="predicted"/>
<gene>
    <name evidence="1" type="ORF">Cspa_c33960</name>
</gene>